<dbReference type="EMBL" id="JAUSVR010000015">
    <property type="protein sequence ID" value="MDQ0512708.1"/>
    <property type="molecule type" value="Genomic_DNA"/>
</dbReference>
<evidence type="ECO:0000313" key="2">
    <source>
        <dbReference type="Proteomes" id="UP001235094"/>
    </source>
</evidence>
<gene>
    <name evidence="1" type="ORF">QOZ99_003620</name>
</gene>
<name>A0ABU0LVI2_9HYPH</name>
<reference evidence="1 2" key="1">
    <citation type="submission" date="2023-07" db="EMBL/GenBank/DDBJ databases">
        <title>Genomic Encyclopedia of Type Strains, Phase IV (KMG-IV): sequencing the most valuable type-strain genomes for metagenomic binning, comparative biology and taxonomic classification.</title>
        <authorList>
            <person name="Goeker M."/>
        </authorList>
    </citation>
    <scope>NUCLEOTIDE SEQUENCE [LARGE SCALE GENOMIC DNA]</scope>
    <source>
        <strain evidence="1 2">DSM 15561</strain>
    </source>
</reference>
<sequence length="211" mass="23591">MSHASAGNGPTLPSDPFAYFQTTTFQTLFMSLCEGMSRGVMVSPRDAHEHLGCSKEEWLAYLESVTDAKGEAWVHVGDDQYVTIEMGRPGGTAPTATPDMLAALSGDRKIALDIIIPRLRHLRSLSREHHVHGMARQSDGTFATQIEDRIQLHELHLSFTDKPEGTFFRIERGGHGKPLIAGYYDCRGHTARAHGPVHIITWRRGWEDRLF</sequence>
<accession>A0ABU0LVI2</accession>
<organism evidence="1 2">
    <name type="scientific">Ancylobacter amanitiformis</name>
    <dbReference type="NCBI Taxonomy" id="217069"/>
    <lineage>
        <taxon>Bacteria</taxon>
        <taxon>Pseudomonadati</taxon>
        <taxon>Pseudomonadota</taxon>
        <taxon>Alphaproteobacteria</taxon>
        <taxon>Hyphomicrobiales</taxon>
        <taxon>Xanthobacteraceae</taxon>
        <taxon>Ancylobacter</taxon>
    </lineage>
</organism>
<dbReference type="RefSeq" id="WP_306891379.1">
    <property type="nucleotide sequence ID" value="NZ_JAUSVR010000015.1"/>
</dbReference>
<evidence type="ECO:0000313" key="1">
    <source>
        <dbReference type="EMBL" id="MDQ0512708.1"/>
    </source>
</evidence>
<dbReference type="Proteomes" id="UP001235094">
    <property type="component" value="Unassembled WGS sequence"/>
</dbReference>
<proteinExistence type="predicted"/>
<comment type="caution">
    <text evidence="1">The sequence shown here is derived from an EMBL/GenBank/DDBJ whole genome shotgun (WGS) entry which is preliminary data.</text>
</comment>
<protein>
    <submittedName>
        <fullName evidence="1">Uncharacterized protein</fullName>
    </submittedName>
</protein>
<keyword evidence="2" id="KW-1185">Reference proteome</keyword>